<organism evidence="1 2">
    <name type="scientific">Aneurinibacillus aneurinilyticus ATCC 12856</name>
    <dbReference type="NCBI Taxonomy" id="649747"/>
    <lineage>
        <taxon>Bacteria</taxon>
        <taxon>Bacillati</taxon>
        <taxon>Bacillota</taxon>
        <taxon>Bacilli</taxon>
        <taxon>Bacillales</taxon>
        <taxon>Paenibacillaceae</taxon>
        <taxon>Aneurinibacillus group</taxon>
        <taxon>Aneurinibacillus</taxon>
    </lineage>
</organism>
<dbReference type="EMBL" id="AWSJ01000351">
    <property type="protein sequence ID" value="ERI05630.1"/>
    <property type="molecule type" value="Genomic_DNA"/>
</dbReference>
<dbReference type="Proteomes" id="UP000016511">
    <property type="component" value="Unassembled WGS sequence"/>
</dbReference>
<comment type="caution">
    <text evidence="1">The sequence shown here is derived from an EMBL/GenBank/DDBJ whole genome shotgun (WGS) entry which is preliminary data.</text>
</comment>
<dbReference type="HOGENOM" id="CLU_2894087_0_0_9"/>
<sequence>MPVRPWRQKAAVSLPCEKKTREHADACIFSFTLWIINRRVIEQETRKRSSNPSTKGLTCDTI</sequence>
<evidence type="ECO:0000313" key="1">
    <source>
        <dbReference type="EMBL" id="ERI05630.1"/>
    </source>
</evidence>
<accession>U1WSI8</accession>
<proteinExistence type="predicted"/>
<evidence type="ECO:0000313" key="2">
    <source>
        <dbReference type="Proteomes" id="UP000016511"/>
    </source>
</evidence>
<protein>
    <submittedName>
        <fullName evidence="1">Uncharacterized protein</fullName>
    </submittedName>
</protein>
<gene>
    <name evidence="1" type="ORF">HMPREF0083_05625</name>
</gene>
<reference evidence="1 2" key="1">
    <citation type="submission" date="2013-08" db="EMBL/GenBank/DDBJ databases">
        <authorList>
            <person name="Weinstock G."/>
            <person name="Sodergren E."/>
            <person name="Wylie T."/>
            <person name="Fulton L."/>
            <person name="Fulton R."/>
            <person name="Fronick C."/>
            <person name="O'Laughlin M."/>
            <person name="Godfrey J."/>
            <person name="Miner T."/>
            <person name="Herter B."/>
            <person name="Appelbaum E."/>
            <person name="Cordes M."/>
            <person name="Lek S."/>
            <person name="Wollam A."/>
            <person name="Pepin K.H."/>
            <person name="Palsikar V.B."/>
            <person name="Mitreva M."/>
            <person name="Wilson R.K."/>
        </authorList>
    </citation>
    <scope>NUCLEOTIDE SEQUENCE [LARGE SCALE GENOMIC DNA]</scope>
    <source>
        <strain evidence="1 2">ATCC 12856</strain>
    </source>
</reference>
<name>U1WSI8_ANEAE</name>
<dbReference type="STRING" id="649747.HMPREF0083_05625"/>
<keyword evidence="2" id="KW-1185">Reference proteome</keyword>
<dbReference type="AlphaFoldDB" id="U1WSI8"/>